<dbReference type="Proteomes" id="UP001341840">
    <property type="component" value="Unassembled WGS sequence"/>
</dbReference>
<protein>
    <recommendedName>
        <fullName evidence="4">Ribosomal protein S14</fullName>
    </recommendedName>
</protein>
<gene>
    <name evidence="2" type="ORF">PIB30_109160</name>
</gene>
<keyword evidence="1" id="KW-0175">Coiled coil</keyword>
<accession>A0ABU6W0L4</accession>
<evidence type="ECO:0008006" key="4">
    <source>
        <dbReference type="Google" id="ProtNLM"/>
    </source>
</evidence>
<keyword evidence="3" id="KW-1185">Reference proteome</keyword>
<evidence type="ECO:0000313" key="2">
    <source>
        <dbReference type="EMBL" id="MED6178600.1"/>
    </source>
</evidence>
<organism evidence="2 3">
    <name type="scientific">Stylosanthes scabra</name>
    <dbReference type="NCBI Taxonomy" id="79078"/>
    <lineage>
        <taxon>Eukaryota</taxon>
        <taxon>Viridiplantae</taxon>
        <taxon>Streptophyta</taxon>
        <taxon>Embryophyta</taxon>
        <taxon>Tracheophyta</taxon>
        <taxon>Spermatophyta</taxon>
        <taxon>Magnoliopsida</taxon>
        <taxon>eudicotyledons</taxon>
        <taxon>Gunneridae</taxon>
        <taxon>Pentapetalae</taxon>
        <taxon>rosids</taxon>
        <taxon>fabids</taxon>
        <taxon>Fabales</taxon>
        <taxon>Fabaceae</taxon>
        <taxon>Papilionoideae</taxon>
        <taxon>50 kb inversion clade</taxon>
        <taxon>dalbergioids sensu lato</taxon>
        <taxon>Dalbergieae</taxon>
        <taxon>Pterocarpus clade</taxon>
        <taxon>Stylosanthes</taxon>
    </lineage>
</organism>
<dbReference type="EMBL" id="JASCZI010156471">
    <property type="protein sequence ID" value="MED6178600.1"/>
    <property type="molecule type" value="Genomic_DNA"/>
</dbReference>
<evidence type="ECO:0000313" key="3">
    <source>
        <dbReference type="Proteomes" id="UP001341840"/>
    </source>
</evidence>
<feature type="coiled-coil region" evidence="1">
    <location>
        <begin position="22"/>
        <end position="49"/>
    </location>
</feature>
<reference evidence="2 3" key="1">
    <citation type="journal article" date="2023" name="Plants (Basel)">
        <title>Bridging the Gap: Combining Genomics and Transcriptomics Approaches to Understand Stylosanthes scabra, an Orphan Legume from the Brazilian Caatinga.</title>
        <authorList>
            <person name="Ferreira-Neto J.R.C."/>
            <person name="da Silva M.D."/>
            <person name="Binneck E."/>
            <person name="de Melo N.F."/>
            <person name="da Silva R.H."/>
            <person name="de Melo A.L.T.M."/>
            <person name="Pandolfi V."/>
            <person name="Bustamante F.O."/>
            <person name="Brasileiro-Vidal A.C."/>
            <person name="Benko-Iseppon A.M."/>
        </authorList>
    </citation>
    <scope>NUCLEOTIDE SEQUENCE [LARGE SCALE GENOMIC DNA]</scope>
    <source>
        <tissue evidence="2">Leaves</tissue>
    </source>
</reference>
<proteinExistence type="predicted"/>
<sequence length="92" mass="11138">MAPKIQRLVSMERRKLGKPETKRILMKNKKGIKERKRELKKKWKKFKEEQKEEKLKKDKTRAKAPRICVEEHAYACYINSSPRRSNSITLRR</sequence>
<name>A0ABU6W0L4_9FABA</name>
<feature type="non-terminal residue" evidence="2">
    <location>
        <position position="92"/>
    </location>
</feature>
<evidence type="ECO:0000256" key="1">
    <source>
        <dbReference type="SAM" id="Coils"/>
    </source>
</evidence>
<comment type="caution">
    <text evidence="2">The sequence shown here is derived from an EMBL/GenBank/DDBJ whole genome shotgun (WGS) entry which is preliminary data.</text>
</comment>